<feature type="region of interest" description="Disordered" evidence="3">
    <location>
        <begin position="101"/>
        <end position="144"/>
    </location>
</feature>
<gene>
    <name evidence="5" type="ORF">EURHEDRAFT_497406</name>
</gene>
<evidence type="ECO:0000313" key="5">
    <source>
        <dbReference type="EMBL" id="EYE96407.1"/>
    </source>
</evidence>
<keyword evidence="6" id="KW-1185">Reference proteome</keyword>
<keyword evidence="2" id="KW-0819">tRNA processing</keyword>
<dbReference type="OrthoDB" id="408683at2759"/>
<protein>
    <recommendedName>
        <fullName evidence="4">tRNA-splicing endonuclease subunit Sen54 N-terminal domain-containing protein</fullName>
    </recommendedName>
</protein>
<dbReference type="STRING" id="1388766.A0A017SHG2"/>
<sequence length="448" mass="50196">MADTDEAAAHLPASQDSAPQIETDLSDETQDFRFLNNLAFPSDSSQTSLPRRGEKDFEPNPTNYQADILDASRHAMHNALSHPRLHHPKHRVIAYYAPDGPAPPPAIDVTEEKDEKETATNDNNEHNLTKERSPETGTGISVPEDSCVYVPNPKGQYFKSMGRADRWNRVWLLPEEALYLIERGSLDIRWPVSVTGPTAEEGEEDLGIPMSLQAAYACFTGRGGLSVERFSVYTGLRRLGYTVIRAPGWDDESDEVQDEDSAPQQGLGIFGRFLHWLHNWNKSTGITTTGPVVGLGLHRSYNDIYRKLAIIPYHDPVTRQSPRRKTTPPFRVVFHVYKPSTVFRKSAPPTPDFRIAVVNSRTQTTMPTQAQLGALLESTPLDPPRGEKMDRMMYMRLRHGYRNVILAVVDQGVVSFLRIGDAAFGKEKVYAEKPPGPKKGGFRPRPKK</sequence>
<evidence type="ECO:0000256" key="3">
    <source>
        <dbReference type="SAM" id="MobiDB-lite"/>
    </source>
</evidence>
<dbReference type="GO" id="GO:0000214">
    <property type="term" value="C:tRNA-intron endonuclease complex"/>
    <property type="evidence" value="ECO:0007669"/>
    <property type="project" value="TreeGrafter"/>
</dbReference>
<feature type="domain" description="tRNA-splicing endonuclease subunit Sen54 N-terminal" evidence="4">
    <location>
        <begin position="77"/>
        <end position="190"/>
    </location>
</feature>
<dbReference type="GO" id="GO:0000379">
    <property type="term" value="P:tRNA-type intron splice site recognition and cleavage"/>
    <property type="evidence" value="ECO:0007669"/>
    <property type="project" value="TreeGrafter"/>
</dbReference>
<evidence type="ECO:0000256" key="1">
    <source>
        <dbReference type="ARBA" id="ARBA00005736"/>
    </source>
</evidence>
<organism evidence="5 6">
    <name type="scientific">Aspergillus ruber (strain CBS 135680)</name>
    <dbReference type="NCBI Taxonomy" id="1388766"/>
    <lineage>
        <taxon>Eukaryota</taxon>
        <taxon>Fungi</taxon>
        <taxon>Dikarya</taxon>
        <taxon>Ascomycota</taxon>
        <taxon>Pezizomycotina</taxon>
        <taxon>Eurotiomycetes</taxon>
        <taxon>Eurotiomycetidae</taxon>
        <taxon>Eurotiales</taxon>
        <taxon>Aspergillaceae</taxon>
        <taxon>Aspergillus</taxon>
        <taxon>Aspergillus subgen. Aspergillus</taxon>
    </lineage>
</organism>
<dbReference type="PANTHER" id="PTHR21027">
    <property type="entry name" value="TRNA-SPLICING ENDONUCLEASE SUBUNIT SEN54"/>
    <property type="match status" value="1"/>
</dbReference>
<dbReference type="Pfam" id="PF12928">
    <property type="entry name" value="tRNA_int_end_N2"/>
    <property type="match status" value="1"/>
</dbReference>
<dbReference type="EMBL" id="KK088418">
    <property type="protein sequence ID" value="EYE96407.1"/>
    <property type="molecule type" value="Genomic_DNA"/>
</dbReference>
<feature type="region of interest" description="Disordered" evidence="3">
    <location>
        <begin position="1"/>
        <end position="61"/>
    </location>
</feature>
<dbReference type="RefSeq" id="XP_040640095.1">
    <property type="nucleotide sequence ID" value="XM_040785697.1"/>
</dbReference>
<accession>A0A017SHG2</accession>
<comment type="similarity">
    <text evidence="1">Belongs to the SEN54 family.</text>
</comment>
<evidence type="ECO:0000259" key="4">
    <source>
        <dbReference type="Pfam" id="PF12928"/>
    </source>
</evidence>
<dbReference type="Proteomes" id="UP000019804">
    <property type="component" value="Unassembled WGS sequence"/>
</dbReference>
<dbReference type="PANTHER" id="PTHR21027:SF1">
    <property type="entry name" value="TRNA-SPLICING ENDONUCLEASE SUBUNIT SEN54"/>
    <property type="match status" value="1"/>
</dbReference>
<dbReference type="HOGENOM" id="CLU_028449_2_0_1"/>
<proteinExistence type="inferred from homology"/>
<dbReference type="AlphaFoldDB" id="A0A017SHG2"/>
<dbReference type="InterPro" id="IPR024337">
    <property type="entry name" value="tRNA_splic_suSen54"/>
</dbReference>
<reference evidence="6" key="1">
    <citation type="journal article" date="2014" name="Nat. Commun.">
        <title>Genomic adaptations of the halophilic Dead Sea filamentous fungus Eurotium rubrum.</title>
        <authorList>
            <person name="Kis-Papo T."/>
            <person name="Weig A.R."/>
            <person name="Riley R."/>
            <person name="Persoh D."/>
            <person name="Salamov A."/>
            <person name="Sun H."/>
            <person name="Lipzen A."/>
            <person name="Wasser S.P."/>
            <person name="Rambold G."/>
            <person name="Grigoriev I.V."/>
            <person name="Nevo E."/>
        </authorList>
    </citation>
    <scope>NUCLEOTIDE SEQUENCE [LARGE SCALE GENOMIC DNA]</scope>
    <source>
        <strain evidence="6">CBS 135680</strain>
    </source>
</reference>
<name>A0A017SHG2_ASPRC</name>
<dbReference type="InterPro" id="IPR024336">
    <property type="entry name" value="tRNA_splic_suSen54_N"/>
</dbReference>
<feature type="compositionally biased region" description="Basic and acidic residues" evidence="3">
    <location>
        <begin position="113"/>
        <end position="134"/>
    </location>
</feature>
<dbReference type="GeneID" id="63700821"/>
<evidence type="ECO:0000313" key="6">
    <source>
        <dbReference type="Proteomes" id="UP000019804"/>
    </source>
</evidence>
<evidence type="ECO:0000256" key="2">
    <source>
        <dbReference type="ARBA" id="ARBA00022694"/>
    </source>
</evidence>